<evidence type="ECO:0000313" key="1">
    <source>
        <dbReference type="EMBL" id="GAH94079.1"/>
    </source>
</evidence>
<gene>
    <name evidence="1" type="ORF">S06H3_03780</name>
</gene>
<protein>
    <submittedName>
        <fullName evidence="1">Uncharacterized protein</fullName>
    </submittedName>
</protein>
<comment type="caution">
    <text evidence="1">The sequence shown here is derived from an EMBL/GenBank/DDBJ whole genome shotgun (WGS) entry which is preliminary data.</text>
</comment>
<reference evidence="1" key="1">
    <citation type="journal article" date="2014" name="Front. Microbiol.">
        <title>High frequency of phylogenetically diverse reductive dehalogenase-homologous genes in deep subseafloor sedimentary metagenomes.</title>
        <authorList>
            <person name="Kawai M."/>
            <person name="Futagami T."/>
            <person name="Toyoda A."/>
            <person name="Takaki Y."/>
            <person name="Nishi S."/>
            <person name="Hori S."/>
            <person name="Arai W."/>
            <person name="Tsubouchi T."/>
            <person name="Morono Y."/>
            <person name="Uchiyama I."/>
            <person name="Ito T."/>
            <person name="Fujiyama A."/>
            <person name="Inagaki F."/>
            <person name="Takami H."/>
        </authorList>
    </citation>
    <scope>NUCLEOTIDE SEQUENCE</scope>
    <source>
        <strain evidence="1">Expedition CK06-06</strain>
    </source>
</reference>
<feature type="non-terminal residue" evidence="1">
    <location>
        <position position="1"/>
    </location>
</feature>
<sequence>KVEDSPGEVSHEQSSIYGIVIAEAALPQDGC</sequence>
<proteinExistence type="predicted"/>
<name>X1KV95_9ZZZZ</name>
<dbReference type="EMBL" id="BARV01001267">
    <property type="protein sequence ID" value="GAH94079.1"/>
    <property type="molecule type" value="Genomic_DNA"/>
</dbReference>
<dbReference type="AlphaFoldDB" id="X1KV95"/>
<organism evidence="1">
    <name type="scientific">marine sediment metagenome</name>
    <dbReference type="NCBI Taxonomy" id="412755"/>
    <lineage>
        <taxon>unclassified sequences</taxon>
        <taxon>metagenomes</taxon>
        <taxon>ecological metagenomes</taxon>
    </lineage>
</organism>
<accession>X1KV95</accession>